<dbReference type="EMBL" id="AP014936">
    <property type="protein sequence ID" value="BAU47780.1"/>
    <property type="molecule type" value="Genomic_DNA"/>
</dbReference>
<evidence type="ECO:0000313" key="5">
    <source>
        <dbReference type="Proteomes" id="UP000218899"/>
    </source>
</evidence>
<dbReference type="Gene3D" id="3.30.1420.10">
    <property type="match status" value="1"/>
</dbReference>
<dbReference type="AlphaFoldDB" id="A0A1B4V2M8"/>
<name>A0A1B4V2M8_9GAMM</name>
<protein>
    <recommendedName>
        <fullName evidence="3">Sulfurtransferase</fullName>
        <ecNumber evidence="3">2.8.1.-</ecNumber>
    </recommendedName>
</protein>
<dbReference type="GO" id="GO:0016740">
    <property type="term" value="F:transferase activity"/>
    <property type="evidence" value="ECO:0007669"/>
    <property type="project" value="UniProtKB-KW"/>
</dbReference>
<keyword evidence="2" id="KW-0963">Cytoplasm</keyword>
<dbReference type="RefSeq" id="WP_096460162.1">
    <property type="nucleotide sequence ID" value="NZ_AP014936.1"/>
</dbReference>
<dbReference type="InterPro" id="IPR042072">
    <property type="entry name" value="DsrC-like_C"/>
</dbReference>
<dbReference type="GO" id="GO:0002143">
    <property type="term" value="P:tRNA wobble position uridine thiolation"/>
    <property type="evidence" value="ECO:0007669"/>
    <property type="project" value="TreeGrafter"/>
</dbReference>
<accession>A0A1B4V2M8</accession>
<dbReference type="KEGG" id="sva:SVA_1205"/>
<dbReference type="InterPro" id="IPR025526">
    <property type="entry name" value="DsrC-like_dom_sf"/>
</dbReference>
<organism evidence="4 5">
    <name type="scientific">Sulfurifustis variabilis</name>
    <dbReference type="NCBI Taxonomy" id="1675686"/>
    <lineage>
        <taxon>Bacteria</taxon>
        <taxon>Pseudomonadati</taxon>
        <taxon>Pseudomonadota</taxon>
        <taxon>Gammaproteobacteria</taxon>
        <taxon>Acidiferrobacterales</taxon>
        <taxon>Acidiferrobacteraceae</taxon>
        <taxon>Sulfurifustis</taxon>
    </lineage>
</organism>
<comment type="subcellular location">
    <subcellularLocation>
        <location evidence="1">Cytoplasm</location>
    </subcellularLocation>
</comment>
<dbReference type="PANTHER" id="PTHR37010">
    <property type="entry name" value="SULFURTRANSFERASE TUSE"/>
    <property type="match status" value="1"/>
</dbReference>
<dbReference type="Pfam" id="PF04358">
    <property type="entry name" value="DsrC"/>
    <property type="match status" value="1"/>
</dbReference>
<dbReference type="Gene3D" id="1.10.10.370">
    <property type="entry name" value="DsrC-like protein, C-terminal domain"/>
    <property type="match status" value="1"/>
</dbReference>
<dbReference type="PIRSF" id="PIRSF006223">
    <property type="entry name" value="DsrC_TusE"/>
    <property type="match status" value="1"/>
</dbReference>
<keyword evidence="3" id="KW-0808">Transferase</keyword>
<sequence length="113" mass="13155">MALQVNDKVLDTDEEGFLLDPSEWDLDVARIIAEGENLDMTSERWEVVNFVREHFDERGTVPEARHVLKLLEQKFGKEKATRKFLQDLFPYGYGQQACKIAGMRKPRKLMLDV</sequence>
<dbReference type="SUPFAM" id="SSF69721">
    <property type="entry name" value="DsrC, the gamma subunit of dissimilatory sulfite reductase"/>
    <property type="match status" value="1"/>
</dbReference>
<gene>
    <name evidence="4" type="ORF">SVA_1205</name>
</gene>
<reference evidence="4 5" key="1">
    <citation type="submission" date="2015-08" db="EMBL/GenBank/DDBJ databases">
        <title>Complete genome sequence of Sulfurifustis variabilis.</title>
        <authorList>
            <person name="Miura A."/>
            <person name="Kojima H."/>
            <person name="Fukui M."/>
        </authorList>
    </citation>
    <scope>NUCLEOTIDE SEQUENCE [LARGE SCALE GENOMIC DNA]</scope>
    <source>
        <strain evidence="5">skN76</strain>
    </source>
</reference>
<evidence type="ECO:0000256" key="3">
    <source>
        <dbReference type="PIRNR" id="PIRNR006223"/>
    </source>
</evidence>
<dbReference type="GO" id="GO:0097163">
    <property type="term" value="F:sulfur carrier activity"/>
    <property type="evidence" value="ECO:0007669"/>
    <property type="project" value="TreeGrafter"/>
</dbReference>
<dbReference type="NCBIfam" id="TIGR03342">
    <property type="entry name" value="dsrC_tusE_dsvC"/>
    <property type="match status" value="1"/>
</dbReference>
<comment type="function">
    <text evidence="3">Part of a sulfur-relay system.</text>
</comment>
<evidence type="ECO:0000256" key="1">
    <source>
        <dbReference type="ARBA" id="ARBA00004496"/>
    </source>
</evidence>
<keyword evidence="5" id="KW-1185">Reference proteome</keyword>
<proteinExistence type="inferred from homology"/>
<evidence type="ECO:0000313" key="4">
    <source>
        <dbReference type="EMBL" id="BAU47780.1"/>
    </source>
</evidence>
<dbReference type="EC" id="2.8.1.-" evidence="3"/>
<dbReference type="InterPro" id="IPR043163">
    <property type="entry name" value="DsrC-like_N"/>
</dbReference>
<dbReference type="OrthoDB" id="9786347at2"/>
<dbReference type="GO" id="GO:0005737">
    <property type="term" value="C:cytoplasm"/>
    <property type="evidence" value="ECO:0007669"/>
    <property type="project" value="UniProtKB-SubCell"/>
</dbReference>
<dbReference type="Proteomes" id="UP000218899">
    <property type="component" value="Chromosome"/>
</dbReference>
<comment type="similarity">
    <text evidence="3">Belongs to the dsrC/tusE family.</text>
</comment>
<dbReference type="PANTHER" id="PTHR37010:SF1">
    <property type="entry name" value="SULFURTRANSFERASE TUSE"/>
    <property type="match status" value="1"/>
</dbReference>
<evidence type="ECO:0000256" key="2">
    <source>
        <dbReference type="ARBA" id="ARBA00022490"/>
    </source>
</evidence>
<dbReference type="InterPro" id="IPR007453">
    <property type="entry name" value="DsrC/TusE"/>
</dbReference>